<dbReference type="HOGENOM" id="CLU_937895_0_0_1"/>
<evidence type="ECO:0000313" key="1">
    <source>
        <dbReference type="EnsemblMetazoa" id="tetur15g02280.1"/>
    </source>
</evidence>
<dbReference type="EMBL" id="CAEY01000248">
    <property type="status" value="NOT_ANNOTATED_CDS"/>
    <property type="molecule type" value="Genomic_DNA"/>
</dbReference>
<reference evidence="2" key="1">
    <citation type="submission" date="2011-08" db="EMBL/GenBank/DDBJ databases">
        <authorList>
            <person name="Rombauts S."/>
        </authorList>
    </citation>
    <scope>NUCLEOTIDE SEQUENCE</scope>
    <source>
        <strain evidence="2">London</strain>
    </source>
</reference>
<accession>T1KMN6</accession>
<dbReference type="AlphaFoldDB" id="T1KMN6"/>
<dbReference type="eggNOG" id="ENOG502RXVP">
    <property type="taxonomic scope" value="Eukaryota"/>
</dbReference>
<gene>
    <name evidence="1" type="primary">107365647</name>
</gene>
<keyword evidence="2" id="KW-1185">Reference proteome</keyword>
<dbReference type="PANTHER" id="PTHR33964:SF9">
    <property type="match status" value="1"/>
</dbReference>
<name>T1KMN6_TETUR</name>
<dbReference type="PANTHER" id="PTHR33964">
    <property type="entry name" value="RE45066P-RELATED"/>
    <property type="match status" value="1"/>
</dbReference>
<reference evidence="1" key="2">
    <citation type="submission" date="2015-06" db="UniProtKB">
        <authorList>
            <consortium name="EnsemblMetazoa"/>
        </authorList>
    </citation>
    <scope>IDENTIFICATION</scope>
</reference>
<sequence length="297" mass="33970">MKVKPFQNQMVAQFWIKLNVSSLWSLIFTLLLILNYLTLSVDCRGNGPDCPAKLDNCTTMVKPYLHDLKYMFPTTIDDVDEMCKMWSLFVDCVRRYVTTCFTEERRMKFNSAVEDSVAAVHAICSSETVQREYLSHAQCFRRVSVENCGSSYKQLIDIVSNQRSHDEHICCFYGHFKECVSDPLIRECGPRARNLMDHSMGFLITRCSQKYTFSSGAPCSTPAPATERTIAPKYESLNSDDTNSKSEKIQEIEGSTSTISYSLPRQGRISSSNNLRIQFLQQINFSLLTFILLSILW</sequence>
<dbReference type="EnsemblMetazoa" id="tetur15g02280.1">
    <property type="protein sequence ID" value="tetur15g02280.1"/>
    <property type="gene ID" value="tetur15g02280"/>
</dbReference>
<protein>
    <submittedName>
        <fullName evidence="1">Uncharacterized protein</fullName>
    </submittedName>
</protein>
<organism evidence="1 2">
    <name type="scientific">Tetranychus urticae</name>
    <name type="common">Two-spotted spider mite</name>
    <dbReference type="NCBI Taxonomy" id="32264"/>
    <lineage>
        <taxon>Eukaryota</taxon>
        <taxon>Metazoa</taxon>
        <taxon>Ecdysozoa</taxon>
        <taxon>Arthropoda</taxon>
        <taxon>Chelicerata</taxon>
        <taxon>Arachnida</taxon>
        <taxon>Acari</taxon>
        <taxon>Acariformes</taxon>
        <taxon>Trombidiformes</taxon>
        <taxon>Prostigmata</taxon>
        <taxon>Eleutherengona</taxon>
        <taxon>Raphignathae</taxon>
        <taxon>Tetranychoidea</taxon>
        <taxon>Tetranychidae</taxon>
        <taxon>Tetranychus</taxon>
    </lineage>
</organism>
<dbReference type="OrthoDB" id="10051804at2759"/>
<evidence type="ECO:0000313" key="2">
    <source>
        <dbReference type="Proteomes" id="UP000015104"/>
    </source>
</evidence>
<proteinExistence type="predicted"/>
<dbReference type="Proteomes" id="UP000015104">
    <property type="component" value="Unassembled WGS sequence"/>
</dbReference>